<dbReference type="PANTHER" id="PTHR30055:SF222">
    <property type="entry name" value="REGULATORY PROTEIN"/>
    <property type="match status" value="1"/>
</dbReference>
<protein>
    <submittedName>
        <fullName evidence="4">TetR/AcrR family transcriptional regulator</fullName>
    </submittedName>
</protein>
<dbReference type="GO" id="GO:0003677">
    <property type="term" value="F:DNA binding"/>
    <property type="evidence" value="ECO:0007669"/>
    <property type="project" value="UniProtKB-UniRule"/>
</dbReference>
<evidence type="ECO:0000256" key="1">
    <source>
        <dbReference type="ARBA" id="ARBA00023125"/>
    </source>
</evidence>
<feature type="DNA-binding region" description="H-T-H motif" evidence="2">
    <location>
        <begin position="29"/>
        <end position="48"/>
    </location>
</feature>
<evidence type="ECO:0000259" key="3">
    <source>
        <dbReference type="PROSITE" id="PS50977"/>
    </source>
</evidence>
<dbReference type="InterPro" id="IPR050109">
    <property type="entry name" value="HTH-type_TetR-like_transc_reg"/>
</dbReference>
<sequence>MARPLSEEKRDAILASATALVATLGTGAATAKIARDAGLSEGTLFNYFASKDELLNQLYLEIKTDLGKALLTSYPATASVRERNRHVWDNFIDWGAKFPMKHKAMRQLGVSERITEQSKQQGNAAFADISGMIEESLADGALKGCSMTFAGGIFEALAETTLEFIARDPQRREHYKQAGFGFFWNGISK</sequence>
<accession>A0A6M7WSE2</accession>
<gene>
    <name evidence="4" type="ORF">EB235_16650</name>
</gene>
<dbReference type="PRINTS" id="PR00455">
    <property type="entry name" value="HTHTETR"/>
</dbReference>
<organism evidence="4 5">
    <name type="scientific">Mesorhizobium loti R88b</name>
    <dbReference type="NCBI Taxonomy" id="935548"/>
    <lineage>
        <taxon>Bacteria</taxon>
        <taxon>Pseudomonadati</taxon>
        <taxon>Pseudomonadota</taxon>
        <taxon>Alphaproteobacteria</taxon>
        <taxon>Hyphomicrobiales</taxon>
        <taxon>Phyllobacteriaceae</taxon>
        <taxon>Mesorhizobium</taxon>
    </lineage>
</organism>
<dbReference type="RefSeq" id="WP_027029950.1">
    <property type="nucleotide sequence ID" value="NZ_CP033367.1"/>
</dbReference>
<dbReference type="PROSITE" id="PS50977">
    <property type="entry name" value="HTH_TETR_2"/>
    <property type="match status" value="1"/>
</dbReference>
<dbReference type="InterPro" id="IPR001647">
    <property type="entry name" value="HTH_TetR"/>
</dbReference>
<evidence type="ECO:0000256" key="2">
    <source>
        <dbReference type="PROSITE-ProRule" id="PRU00335"/>
    </source>
</evidence>
<dbReference type="InterPro" id="IPR009057">
    <property type="entry name" value="Homeodomain-like_sf"/>
</dbReference>
<proteinExistence type="predicted"/>
<dbReference type="AlphaFoldDB" id="A0A6M7WSE2"/>
<feature type="domain" description="HTH tetR-type" evidence="3">
    <location>
        <begin position="7"/>
        <end position="66"/>
    </location>
</feature>
<dbReference type="Gene3D" id="1.10.357.10">
    <property type="entry name" value="Tetracycline Repressor, domain 2"/>
    <property type="match status" value="1"/>
</dbReference>
<name>A0A6M7WSE2_RHILI</name>
<dbReference type="EMBL" id="CP033367">
    <property type="protein sequence ID" value="QKD02934.1"/>
    <property type="molecule type" value="Genomic_DNA"/>
</dbReference>
<dbReference type="SUPFAM" id="SSF46689">
    <property type="entry name" value="Homeodomain-like"/>
    <property type="match status" value="1"/>
</dbReference>
<evidence type="ECO:0000313" key="5">
    <source>
        <dbReference type="Proteomes" id="UP000503017"/>
    </source>
</evidence>
<dbReference type="Proteomes" id="UP000503017">
    <property type="component" value="Chromosome"/>
</dbReference>
<evidence type="ECO:0000313" key="4">
    <source>
        <dbReference type="EMBL" id="QKD02934.1"/>
    </source>
</evidence>
<keyword evidence="1 2" id="KW-0238">DNA-binding</keyword>
<reference evidence="4 5" key="1">
    <citation type="submission" date="2018-10" db="EMBL/GenBank/DDBJ databases">
        <authorList>
            <person name="Perry B.J."/>
            <person name="Sullivan J.T."/>
            <person name="Murphy R.J.T."/>
            <person name="Ramsay J.P."/>
            <person name="Ronson C.W."/>
        </authorList>
    </citation>
    <scope>NUCLEOTIDE SEQUENCE [LARGE SCALE GENOMIC DNA]</scope>
    <source>
        <strain evidence="4 5">R88b</strain>
    </source>
</reference>
<dbReference type="PANTHER" id="PTHR30055">
    <property type="entry name" value="HTH-TYPE TRANSCRIPTIONAL REGULATOR RUTR"/>
    <property type="match status" value="1"/>
</dbReference>
<dbReference type="Pfam" id="PF00440">
    <property type="entry name" value="TetR_N"/>
    <property type="match status" value="1"/>
</dbReference>